<evidence type="ECO:0000313" key="7">
    <source>
        <dbReference type="EMBL" id="KAL3383775.1"/>
    </source>
</evidence>
<dbReference type="InterPro" id="IPR032675">
    <property type="entry name" value="LRR_dom_sf"/>
</dbReference>
<evidence type="ECO:0000313" key="8">
    <source>
        <dbReference type="Proteomes" id="UP001627154"/>
    </source>
</evidence>
<feature type="compositionally biased region" description="Basic and acidic residues" evidence="4">
    <location>
        <begin position="847"/>
        <end position="866"/>
    </location>
</feature>
<evidence type="ECO:0000256" key="2">
    <source>
        <dbReference type="ARBA" id="ARBA00022729"/>
    </source>
</evidence>
<dbReference type="InterPro" id="IPR050328">
    <property type="entry name" value="Dev_Immune_Receptor"/>
</dbReference>
<dbReference type="PANTHER" id="PTHR24373:SF370">
    <property type="entry name" value="FISH-LIPS, ISOFORM E"/>
    <property type="match status" value="1"/>
</dbReference>
<dbReference type="Pfam" id="PF13855">
    <property type="entry name" value="LRR_8"/>
    <property type="match status" value="2"/>
</dbReference>
<evidence type="ECO:0000256" key="1">
    <source>
        <dbReference type="ARBA" id="ARBA00022614"/>
    </source>
</evidence>
<evidence type="ECO:0000256" key="3">
    <source>
        <dbReference type="ARBA" id="ARBA00022737"/>
    </source>
</evidence>
<dbReference type="PROSITE" id="PS51450">
    <property type="entry name" value="LRR"/>
    <property type="match status" value="4"/>
</dbReference>
<comment type="caution">
    <text evidence="7">The sequence shown here is derived from an EMBL/GenBank/DDBJ whole genome shotgun (WGS) entry which is preliminary data.</text>
</comment>
<reference evidence="7 8" key="1">
    <citation type="journal article" date="2024" name="bioRxiv">
        <title>A reference genome for Trichogramma kaykai: A tiny desert-dwelling parasitoid wasp with competing sex-ratio distorters.</title>
        <authorList>
            <person name="Culotta J."/>
            <person name="Lindsey A.R."/>
        </authorList>
    </citation>
    <scope>NUCLEOTIDE SEQUENCE [LARGE SCALE GENOMIC DNA]</scope>
    <source>
        <strain evidence="7 8">KSX58</strain>
    </source>
</reference>
<feature type="compositionally biased region" description="Polar residues" evidence="4">
    <location>
        <begin position="724"/>
        <end position="737"/>
    </location>
</feature>
<evidence type="ECO:0000256" key="5">
    <source>
        <dbReference type="SAM" id="Phobius"/>
    </source>
</evidence>
<accession>A0ABD2VT99</accession>
<organism evidence="7 8">
    <name type="scientific">Trichogramma kaykai</name>
    <dbReference type="NCBI Taxonomy" id="54128"/>
    <lineage>
        <taxon>Eukaryota</taxon>
        <taxon>Metazoa</taxon>
        <taxon>Ecdysozoa</taxon>
        <taxon>Arthropoda</taxon>
        <taxon>Hexapoda</taxon>
        <taxon>Insecta</taxon>
        <taxon>Pterygota</taxon>
        <taxon>Neoptera</taxon>
        <taxon>Endopterygota</taxon>
        <taxon>Hymenoptera</taxon>
        <taxon>Apocrita</taxon>
        <taxon>Proctotrupomorpha</taxon>
        <taxon>Chalcidoidea</taxon>
        <taxon>Trichogrammatidae</taxon>
        <taxon>Trichogramma</taxon>
    </lineage>
</organism>
<feature type="compositionally biased region" description="Basic and acidic residues" evidence="4">
    <location>
        <begin position="754"/>
        <end position="777"/>
    </location>
</feature>
<dbReference type="EMBL" id="JBJJXI010000182">
    <property type="protein sequence ID" value="KAL3383775.1"/>
    <property type="molecule type" value="Genomic_DNA"/>
</dbReference>
<dbReference type="InterPro" id="IPR001611">
    <property type="entry name" value="Leu-rich_rpt"/>
</dbReference>
<dbReference type="SMART" id="SM00365">
    <property type="entry name" value="LRR_SD22"/>
    <property type="match status" value="6"/>
</dbReference>
<keyword evidence="3" id="KW-0677">Repeat</keyword>
<feature type="region of interest" description="Disordered" evidence="4">
    <location>
        <begin position="724"/>
        <end position="866"/>
    </location>
</feature>
<proteinExistence type="predicted"/>
<keyword evidence="2" id="KW-0732">Signal</keyword>
<keyword evidence="5" id="KW-0472">Membrane</keyword>
<feature type="compositionally biased region" description="Basic residues" evidence="4">
    <location>
        <begin position="740"/>
        <end position="753"/>
    </location>
</feature>
<keyword evidence="5" id="KW-0812">Transmembrane</keyword>
<dbReference type="Pfam" id="PF23211">
    <property type="entry name" value="LRR_LRWD1"/>
    <property type="match status" value="1"/>
</dbReference>
<dbReference type="InterPro" id="IPR003591">
    <property type="entry name" value="Leu-rich_rpt_typical-subtyp"/>
</dbReference>
<dbReference type="AlphaFoldDB" id="A0ABD2VT99"/>
<dbReference type="Proteomes" id="UP001627154">
    <property type="component" value="Unassembled WGS sequence"/>
</dbReference>
<dbReference type="PANTHER" id="PTHR24373">
    <property type="entry name" value="SLIT RELATED LEUCINE-RICH REPEAT NEURONAL PROTEIN"/>
    <property type="match status" value="1"/>
</dbReference>
<name>A0ABD2VT99_9HYME</name>
<keyword evidence="8" id="KW-1185">Reference proteome</keyword>
<feature type="transmembrane region" description="Helical" evidence="5">
    <location>
        <begin position="12"/>
        <end position="32"/>
    </location>
</feature>
<feature type="transmembrane region" description="Helical" evidence="5">
    <location>
        <begin position="616"/>
        <end position="636"/>
    </location>
</feature>
<keyword evidence="5" id="KW-1133">Transmembrane helix</keyword>
<dbReference type="InterPro" id="IPR056363">
    <property type="entry name" value="LRR_LRWD1_dom"/>
</dbReference>
<dbReference type="SMART" id="SM00369">
    <property type="entry name" value="LRR_TYP"/>
    <property type="match status" value="11"/>
</dbReference>
<evidence type="ECO:0000259" key="6">
    <source>
        <dbReference type="Pfam" id="PF23211"/>
    </source>
</evidence>
<dbReference type="Gene3D" id="3.80.10.10">
    <property type="entry name" value="Ribonuclease Inhibitor"/>
    <property type="match status" value="4"/>
</dbReference>
<feature type="domain" description="Leucine-rich repeat and WD repeat-containing protein 1 LRR" evidence="6">
    <location>
        <begin position="432"/>
        <end position="510"/>
    </location>
</feature>
<sequence length="866" mass="98614">MICAKEKPRTVVVMAAVGWWCFLVLFSGLQLLQLTPRSPLAHGKFLPAQRTGTKELLYEVEEEGDEATGVFEETCPEKCACDLSHAPSTVSCIDVKLIRFPDNISKEVEHLDLSNNLITELDFSINEFTKLQHLILVRNRISALPKNLSGLVHLRKLDLTGNVVIDIADGLRSISQLSRLKTLYLGGNPLKELDGLKNPTLQYLNVESSGIERLKNTSLSGMPELTHLILTNNPLKEIKDPFSLKLKGLDLSKCQLGVLSSRAFQGFPELIDLRLADNRDLVYSMRYFFCILHSQFNHSFNNFKNFRSETVRHPKLQKLDVSRCNLDRPGLYGFPALTYARLSGNAIYMLPDRIFAKNRELTHLFLDGNHLERLNKSTFANLSKLQVLDLSSNGLKSVPNTAFRENIELQFLNLSDNFMTEFPKLFTSAMSLDLSSNRIQHIEPNSLSAATRLFHLNLSKNLIEEMPSGLDSSNLRSLILRSNRISSLDNVSMSNLPELEKLDLSGKNCVIYYFDNALKLILANFDSDNMLRRDISPEIFFDNPNLRQINLQGNLWHCDCDQLSPSWIYLSRLGTKSESLVCHTPVTVSGDSWKKACSSEWNKVVAIGHKANRKTWGLVLVSLLTLIVCAGTIVSIRHSVHMKRVRSQRAASEREVQERLRLLQMRRSAQAREERRDHVEPRIHPMELINPPSYEEAVSMPRLARSLDALNSVNENIRTTNQINQNSVVRMTASSESLRPGKKRRIRRVRKLRSQSEDNLARREQRREERLRRERSTSRMNFRNKDEEEENEENRNNNTQGTESFQTAAPKVKKVGTKTGTSTDDEDSDAPKINGTKRIGKTIIRNLNREPKSGYRPSTDDSESHR</sequence>
<dbReference type="SUPFAM" id="SSF52058">
    <property type="entry name" value="L domain-like"/>
    <property type="match status" value="2"/>
</dbReference>
<gene>
    <name evidence="7" type="ORF">TKK_020434</name>
</gene>
<protein>
    <recommendedName>
        <fullName evidence="6">Leucine-rich repeat and WD repeat-containing protein 1 LRR domain-containing protein</fullName>
    </recommendedName>
</protein>
<keyword evidence="1" id="KW-0433">Leucine-rich repeat</keyword>
<evidence type="ECO:0000256" key="4">
    <source>
        <dbReference type="SAM" id="MobiDB-lite"/>
    </source>
</evidence>